<keyword evidence="6" id="KW-0143">Chaperone</keyword>
<evidence type="ECO:0000256" key="2">
    <source>
        <dbReference type="ARBA" id="ARBA00006329"/>
    </source>
</evidence>
<dbReference type="InterPro" id="IPR047726">
    <property type="entry name" value="CsgH_dom"/>
</dbReference>
<evidence type="ECO:0000256" key="1">
    <source>
        <dbReference type="ARBA" id="ARBA00004418"/>
    </source>
</evidence>
<comment type="similarity">
    <text evidence="2">Belongs to the CsgC/AgfC family.</text>
</comment>
<keyword evidence="5" id="KW-0574">Periplasm</keyword>
<dbReference type="InterPro" id="IPR053722">
    <property type="entry name" value="Curli_assembly_CsgC/AgfC"/>
</dbReference>
<reference evidence="7 8" key="1">
    <citation type="submission" date="2018-11" db="EMBL/GenBank/DDBJ databases">
        <title>Draft genome sequence of Buttiauxella warmboldiae CCUG 35512.</title>
        <authorList>
            <person name="Salva-Serra F."/>
            <person name="Marathe N."/>
            <person name="Moore E."/>
            <person name="Svensson L."/>
            <person name="Engstrom-Jakobsson H."/>
        </authorList>
    </citation>
    <scope>NUCLEOTIDE SEQUENCE [LARGE SCALE GENOMIC DNA]</scope>
    <source>
        <strain evidence="7 8">CCUG 35512</strain>
    </source>
</reference>
<comment type="caution">
    <text evidence="7">The sequence shown here is derived from an EMBL/GenBank/DDBJ whole genome shotgun (WGS) entry which is preliminary data.</text>
</comment>
<dbReference type="InterPro" id="IPR014491">
    <property type="entry name" value="Curli_production_prot_CsgC"/>
</dbReference>
<evidence type="ECO:0000256" key="4">
    <source>
        <dbReference type="ARBA" id="ARBA00022729"/>
    </source>
</evidence>
<sequence>MPILFLLAALGNQLTFDTRQQGNTYTIVPVATLAQECECRVKLTAMSSGASGQSNSSQSSTVLIKANQPTPLSQMQLTLSAGDSITIMVSVTDGKEIHLEKQWASPGQI</sequence>
<dbReference type="Gene3D" id="2.60.40.2420">
    <property type="match status" value="1"/>
</dbReference>
<accession>A0A3N5E4N9</accession>
<dbReference type="AlphaFoldDB" id="A0A3N5E4N9"/>
<dbReference type="Proteomes" id="UP000268615">
    <property type="component" value="Unassembled WGS sequence"/>
</dbReference>
<dbReference type="NCBIfam" id="NF041112">
    <property type="entry name" value="chap_CsgH_alph"/>
    <property type="match status" value="1"/>
</dbReference>
<evidence type="ECO:0000313" key="8">
    <source>
        <dbReference type="Proteomes" id="UP000268615"/>
    </source>
</evidence>
<dbReference type="NCBIfam" id="NF007507">
    <property type="entry name" value="PRK10102.1"/>
    <property type="match status" value="1"/>
</dbReference>
<comment type="subcellular location">
    <subcellularLocation>
        <location evidence="1">Periplasm</location>
    </subcellularLocation>
</comment>
<evidence type="ECO:0000256" key="3">
    <source>
        <dbReference type="ARBA" id="ARBA00017442"/>
    </source>
</evidence>
<name>A0A3N5E4N9_9ENTR</name>
<proteinExistence type="inferred from homology"/>
<dbReference type="Pfam" id="PF10610">
    <property type="entry name" value="Tafi-CsgC"/>
    <property type="match status" value="1"/>
</dbReference>
<dbReference type="GO" id="GO:0042597">
    <property type="term" value="C:periplasmic space"/>
    <property type="evidence" value="ECO:0007669"/>
    <property type="project" value="UniProtKB-SubCell"/>
</dbReference>
<dbReference type="RefSeq" id="WP_124022920.1">
    <property type="nucleotide sequence ID" value="NZ_RPOH01000011.1"/>
</dbReference>
<dbReference type="EMBL" id="RPOH01000011">
    <property type="protein sequence ID" value="RPH30019.1"/>
    <property type="molecule type" value="Genomic_DNA"/>
</dbReference>
<evidence type="ECO:0000256" key="5">
    <source>
        <dbReference type="ARBA" id="ARBA00022764"/>
    </source>
</evidence>
<keyword evidence="4" id="KW-0732">Signal</keyword>
<evidence type="ECO:0000313" key="7">
    <source>
        <dbReference type="EMBL" id="RPH30019.1"/>
    </source>
</evidence>
<protein>
    <recommendedName>
        <fullName evidence="3">Curli assembly protein CsgC</fullName>
    </recommendedName>
</protein>
<dbReference type="OrthoDB" id="6629380at2"/>
<evidence type="ECO:0000256" key="6">
    <source>
        <dbReference type="ARBA" id="ARBA00023186"/>
    </source>
</evidence>
<gene>
    <name evidence="7" type="ORF">EHN07_04070</name>
</gene>
<keyword evidence="8" id="KW-1185">Reference proteome</keyword>
<organism evidence="7 8">
    <name type="scientific">Buttiauxella warmboldiae</name>
    <dbReference type="NCBI Taxonomy" id="82993"/>
    <lineage>
        <taxon>Bacteria</taxon>
        <taxon>Pseudomonadati</taxon>
        <taxon>Pseudomonadota</taxon>
        <taxon>Gammaproteobacteria</taxon>
        <taxon>Enterobacterales</taxon>
        <taxon>Enterobacteriaceae</taxon>
        <taxon>Buttiauxella</taxon>
    </lineage>
</organism>